<evidence type="ECO:0008006" key="5">
    <source>
        <dbReference type="Google" id="ProtNLM"/>
    </source>
</evidence>
<evidence type="ECO:0000313" key="3">
    <source>
        <dbReference type="EMBL" id="EEH47889.1"/>
    </source>
</evidence>
<dbReference type="OMA" id="MQFTKSL"/>
<dbReference type="RefSeq" id="XP_010759666.1">
    <property type="nucleotide sequence ID" value="XM_010761364.1"/>
</dbReference>
<dbReference type="EMBL" id="KN275960">
    <property type="protein sequence ID" value="EEH47889.1"/>
    <property type="molecule type" value="Genomic_DNA"/>
</dbReference>
<dbReference type="HOGENOM" id="CLU_043430_1_0_1"/>
<dbReference type="PANTHER" id="PTHR42039:SF1">
    <property type="entry name" value="PUTATIVE (AFU_ORTHOLOGUE AFUA_3G02940)-RELATED"/>
    <property type="match status" value="1"/>
</dbReference>
<protein>
    <recommendedName>
        <fullName evidence="5">Allergen Asp f 4</fullName>
    </recommendedName>
</protein>
<accession>C1G9N7</accession>
<keyword evidence="4" id="KW-1185">Reference proteome</keyword>
<dbReference type="InParanoid" id="C1G9N7"/>
<dbReference type="eggNOG" id="ENOG502SN6Y">
    <property type="taxonomic scope" value="Eukaryota"/>
</dbReference>
<dbReference type="KEGG" id="pbn:PADG_03973"/>
<dbReference type="GO" id="GO:0019863">
    <property type="term" value="F:IgE binding"/>
    <property type="evidence" value="ECO:0007669"/>
    <property type="project" value="InterPro"/>
</dbReference>
<proteinExistence type="predicted"/>
<dbReference type="AlphaFoldDB" id="C1G9N7"/>
<dbReference type="VEuPathDB" id="FungiDB:PADG_03973"/>
<dbReference type="GO" id="GO:0005576">
    <property type="term" value="C:extracellular region"/>
    <property type="evidence" value="ECO:0007669"/>
    <property type="project" value="InterPro"/>
</dbReference>
<keyword evidence="2" id="KW-0732">Signal</keyword>
<feature type="signal peptide" evidence="2">
    <location>
        <begin position="1"/>
        <end position="19"/>
    </location>
</feature>
<dbReference type="OrthoDB" id="118256at2759"/>
<dbReference type="Pfam" id="PF25312">
    <property type="entry name" value="Allergen_Asp_f_4"/>
    <property type="match status" value="1"/>
</dbReference>
<name>C1G9N7_PARBD</name>
<evidence type="ECO:0000256" key="1">
    <source>
        <dbReference type="SAM" id="MobiDB-lite"/>
    </source>
</evidence>
<dbReference type="Proteomes" id="UP000001628">
    <property type="component" value="Unassembled WGS sequence"/>
</dbReference>
<reference evidence="3 4" key="1">
    <citation type="journal article" date="2011" name="PLoS Genet.">
        <title>Comparative genomic analysis of human fungal pathogens causing paracoccidioidomycosis.</title>
        <authorList>
            <person name="Desjardins C.A."/>
            <person name="Champion M.D."/>
            <person name="Holder J.W."/>
            <person name="Muszewska A."/>
            <person name="Goldberg J."/>
            <person name="Bailao A.M."/>
            <person name="Brigido M.M."/>
            <person name="Ferreira M.E."/>
            <person name="Garcia A.M."/>
            <person name="Grynberg M."/>
            <person name="Gujja S."/>
            <person name="Heiman D.I."/>
            <person name="Henn M.R."/>
            <person name="Kodira C.D."/>
            <person name="Leon-Narvaez H."/>
            <person name="Longo L.V."/>
            <person name="Ma L.J."/>
            <person name="Malavazi I."/>
            <person name="Matsuo A.L."/>
            <person name="Morais F.V."/>
            <person name="Pereira M."/>
            <person name="Rodriguez-Brito S."/>
            <person name="Sakthikumar S."/>
            <person name="Salem-Izacc S.M."/>
            <person name="Sykes S.M."/>
            <person name="Teixeira M.M."/>
            <person name="Vallejo M.C."/>
            <person name="Walter M.E."/>
            <person name="Yandava C."/>
            <person name="Young S."/>
            <person name="Zeng Q."/>
            <person name="Zucker J."/>
            <person name="Felipe M.S."/>
            <person name="Goldman G.H."/>
            <person name="Haas B.J."/>
            <person name="McEwen J.G."/>
            <person name="Nino-Vega G."/>
            <person name="Puccia R."/>
            <person name="San-Blas G."/>
            <person name="Soares C.M."/>
            <person name="Birren B.W."/>
            <person name="Cuomo C.A."/>
        </authorList>
    </citation>
    <scope>NUCLEOTIDE SEQUENCE [LARGE SCALE GENOMIC DNA]</scope>
    <source>
        <strain evidence="3 4">Pb18</strain>
    </source>
</reference>
<sequence>MQLKITLALLGAMCSFGMAYPPQQRPYHPTSMGQPSPASGSYTNTGFGARTSSHGSGYTYVGNVGNPWGSNIIEISEADVSKYKYVAEFSGQNTETWLVVIWNKIGPTGKLDGHFGNSALSFSLAPGEHKFVAFDENTQGGFSAAPGNALPRGKYGSYSSTWGEFDFGSEVNYGWSGFDVSAIQAQLAGQQVQGMKICGNGQCSSISPGGGVNNAYTAKDAAKGGIGGNLPPGPVKLEVIIDFER</sequence>
<feature type="chain" id="PRO_5002909896" description="Allergen Asp f 4" evidence="2">
    <location>
        <begin position="20"/>
        <end position="245"/>
    </location>
</feature>
<feature type="region of interest" description="Disordered" evidence="1">
    <location>
        <begin position="25"/>
        <end position="46"/>
    </location>
</feature>
<dbReference type="PANTHER" id="PTHR42039">
    <property type="entry name" value="PUTATIVE (AFU_ORTHOLOGUE AFUA_3G02940)-RELATED"/>
    <property type="match status" value="1"/>
</dbReference>
<dbReference type="GeneID" id="22583182"/>
<dbReference type="InterPro" id="IPR038903">
    <property type="entry name" value="Allergen_Asp_f_4"/>
</dbReference>
<evidence type="ECO:0000256" key="2">
    <source>
        <dbReference type="SAM" id="SignalP"/>
    </source>
</evidence>
<evidence type="ECO:0000313" key="4">
    <source>
        <dbReference type="Proteomes" id="UP000001628"/>
    </source>
</evidence>
<gene>
    <name evidence="3" type="ORF">PADG_03973</name>
</gene>
<feature type="compositionally biased region" description="Polar residues" evidence="1">
    <location>
        <begin position="31"/>
        <end position="46"/>
    </location>
</feature>
<organism evidence="3 4">
    <name type="scientific">Paracoccidioides brasiliensis (strain Pb18)</name>
    <dbReference type="NCBI Taxonomy" id="502780"/>
    <lineage>
        <taxon>Eukaryota</taxon>
        <taxon>Fungi</taxon>
        <taxon>Dikarya</taxon>
        <taxon>Ascomycota</taxon>
        <taxon>Pezizomycotina</taxon>
        <taxon>Eurotiomycetes</taxon>
        <taxon>Eurotiomycetidae</taxon>
        <taxon>Onygenales</taxon>
        <taxon>Ajellomycetaceae</taxon>
        <taxon>Paracoccidioides</taxon>
    </lineage>
</organism>